<comment type="subcellular location">
    <subcellularLocation>
        <location evidence="1">Membrane</location>
        <topology evidence="1">Multi-pass membrane protein</topology>
    </subcellularLocation>
</comment>
<dbReference type="InterPro" id="IPR003439">
    <property type="entry name" value="ABC_transporter-like_ATP-bd"/>
</dbReference>
<keyword evidence="5 8" id="KW-1133">Transmembrane helix</keyword>
<keyword evidence="2 8" id="KW-0812">Transmembrane</keyword>
<dbReference type="InterPro" id="IPR026082">
    <property type="entry name" value="ABCA"/>
</dbReference>
<dbReference type="RefSeq" id="XP_001355735.4">
    <property type="nucleotide sequence ID" value="XM_001355699.4"/>
</dbReference>
<proteinExistence type="predicted"/>
<protein>
    <submittedName>
        <fullName evidence="11">ATP-binding cassette sub-family A member 3</fullName>
    </submittedName>
</protein>
<evidence type="ECO:0000256" key="3">
    <source>
        <dbReference type="ARBA" id="ARBA00022741"/>
    </source>
</evidence>
<evidence type="ECO:0000256" key="1">
    <source>
        <dbReference type="ARBA" id="ARBA00004141"/>
    </source>
</evidence>
<feature type="domain" description="ABC transporter" evidence="9">
    <location>
        <begin position="542"/>
        <end position="774"/>
    </location>
</feature>
<dbReference type="GO" id="GO:0005524">
    <property type="term" value="F:ATP binding"/>
    <property type="evidence" value="ECO:0007669"/>
    <property type="project" value="UniProtKB-KW"/>
</dbReference>
<dbReference type="KEGG" id="dpo:4815621"/>
<dbReference type="GO" id="GO:0016887">
    <property type="term" value="F:ATP hydrolysis activity"/>
    <property type="evidence" value="ECO:0007669"/>
    <property type="project" value="InterPro"/>
</dbReference>
<dbReference type="Pfam" id="PF23321">
    <property type="entry name" value="R1_ABCA1"/>
    <property type="match status" value="1"/>
</dbReference>
<reference evidence="11" key="1">
    <citation type="submission" date="2025-08" db="UniProtKB">
        <authorList>
            <consortium name="RefSeq"/>
        </authorList>
    </citation>
    <scope>IDENTIFICATION</scope>
    <source>
        <strain evidence="11">MV-25-SWS-2005</strain>
        <tissue evidence="11">Whole body</tissue>
    </source>
</reference>
<evidence type="ECO:0000256" key="7">
    <source>
        <dbReference type="SAM" id="MobiDB-lite"/>
    </source>
</evidence>
<dbReference type="SUPFAM" id="SSF52540">
    <property type="entry name" value="P-loop containing nucleoside triphosphate hydrolases"/>
    <property type="match status" value="2"/>
</dbReference>
<name>A0A6I8UHT4_DROPS</name>
<feature type="domain" description="ABC transporter" evidence="9">
    <location>
        <begin position="1365"/>
        <end position="1595"/>
    </location>
</feature>
<evidence type="ECO:0000259" key="9">
    <source>
        <dbReference type="PROSITE" id="PS50893"/>
    </source>
</evidence>
<feature type="region of interest" description="Disordered" evidence="7">
    <location>
        <begin position="496"/>
        <end position="519"/>
    </location>
</feature>
<feature type="transmembrane region" description="Helical" evidence="8">
    <location>
        <begin position="1160"/>
        <end position="1183"/>
    </location>
</feature>
<dbReference type="SMART" id="SM00382">
    <property type="entry name" value="AAA"/>
    <property type="match status" value="1"/>
</dbReference>
<feature type="transmembrane region" description="Helical" evidence="8">
    <location>
        <begin position="1127"/>
        <end position="1154"/>
    </location>
</feature>
<keyword evidence="10" id="KW-1185">Reference proteome</keyword>
<keyword evidence="6 8" id="KW-0472">Membrane</keyword>
<dbReference type="PANTHER" id="PTHR19229:SF250">
    <property type="entry name" value="ABC TRANSPORTER DOMAIN-CONTAINING PROTEIN-RELATED"/>
    <property type="match status" value="1"/>
</dbReference>
<dbReference type="InterPro" id="IPR003593">
    <property type="entry name" value="AAA+_ATPase"/>
</dbReference>
<evidence type="ECO:0000256" key="8">
    <source>
        <dbReference type="SAM" id="Phobius"/>
    </source>
</evidence>
<evidence type="ECO:0000256" key="2">
    <source>
        <dbReference type="ARBA" id="ARBA00022692"/>
    </source>
</evidence>
<dbReference type="FunCoup" id="A0A6I8UHT4">
    <property type="interactions" value="36"/>
</dbReference>
<dbReference type="Proteomes" id="UP000001819">
    <property type="component" value="Chromosome X"/>
</dbReference>
<feature type="transmembrane region" description="Helical" evidence="8">
    <location>
        <begin position="386"/>
        <end position="405"/>
    </location>
</feature>
<feature type="transmembrane region" description="Helical" evidence="8">
    <location>
        <begin position="1082"/>
        <end position="1106"/>
    </location>
</feature>
<dbReference type="InParanoid" id="A0A6I8UHT4"/>
<gene>
    <name evidence="11" type="primary">LOC4815621</name>
</gene>
<dbReference type="Pfam" id="PF00005">
    <property type="entry name" value="ABC_tran"/>
    <property type="match status" value="2"/>
</dbReference>
<dbReference type="GO" id="GO:0016020">
    <property type="term" value="C:membrane"/>
    <property type="evidence" value="ECO:0007669"/>
    <property type="project" value="UniProtKB-SubCell"/>
</dbReference>
<feature type="transmembrane region" description="Helical" evidence="8">
    <location>
        <begin position="355"/>
        <end position="380"/>
    </location>
</feature>
<dbReference type="InterPro" id="IPR056264">
    <property type="entry name" value="R2_ABCA1-4-like"/>
</dbReference>
<evidence type="ECO:0000256" key="6">
    <source>
        <dbReference type="ARBA" id="ARBA00023136"/>
    </source>
</evidence>
<dbReference type="ExpressionAtlas" id="A0A6I8UHT4">
    <property type="expression patterns" value="baseline"/>
</dbReference>
<dbReference type="Gene3D" id="3.40.50.300">
    <property type="entry name" value="P-loop containing nucleotide triphosphate hydrolases"/>
    <property type="match status" value="2"/>
</dbReference>
<dbReference type="PANTHER" id="PTHR19229">
    <property type="entry name" value="ATP-BINDING CASSETTE TRANSPORTER SUBFAMILY A ABCA"/>
    <property type="match status" value="1"/>
</dbReference>
<keyword evidence="4 11" id="KW-0067">ATP-binding</keyword>
<feature type="transmembrane region" description="Helical" evidence="8">
    <location>
        <begin position="1195"/>
        <end position="1213"/>
    </location>
</feature>
<dbReference type="PROSITE" id="PS50893">
    <property type="entry name" value="ABC_TRANSPORTER_2"/>
    <property type="match status" value="2"/>
</dbReference>
<dbReference type="CDD" id="cd03263">
    <property type="entry name" value="ABC_subfamily_A"/>
    <property type="match status" value="1"/>
</dbReference>
<dbReference type="InterPro" id="IPR027417">
    <property type="entry name" value="P-loop_NTPase"/>
</dbReference>
<feature type="transmembrane region" description="Helical" evidence="8">
    <location>
        <begin position="324"/>
        <end position="343"/>
    </location>
</feature>
<sequence length="1705" mass="195981">MTIRDCVGKLILISWKNHKIQLSRPLEVLWIVFSPVMLCFIAVGMRLVMEVDMRVDSVYEPIDLERSWTELMDILAERQKIATEYGKDNNPYIPKMVIGWAPEQFNIFGETITQSMAKLHPLKAEHFNDCSHLENVMRREYLFAGICFDDSPFEMGYDFEEGSLVQKDSIHPVLNYSILIPSELRILSQGSFISANWMTNYVDDQAATVQDRLDRPYCGGYVGYVREGFIKLQKVISETFLEMVSTKTIPEIQMRRFPIIGRKQDPLLLYLDRSLALLFIIGFLFPCQILIYQVVSEKHSQLRLFMINMNIGNTIHFISWYMKGVFYTLFTSLLITVICKVHWRNDYGVLTETPWHILLLIVVSYSLASNAFAMMISAFFKHPLNAVHVLTVLWIITYMPFFVLWNNPEHELRIIRYLSYALPNCVLAKVIETLVERELIFHKEWYDRGFELIFATEPMSVTKSSWVFAAAALVYCIIGLYMDMWNATEMANKGMKRSSRAGSMPDDFQNERPKSFTHQGTTIGVNSTKIYEVEPSHRRFKLKIRKLCKRFGSSDHPALNLFTWNVYENEVTILMGHNGCGKTTLLRILAGLLNPNRGSVMISTHDIETERMAASAELGVAFNDDLLLLDLSVIDHIHFVCQVRGMHERGQIVAQANFYMQAMKITHLKTRKVRHLSAPERCLFSVCCAFLGDCSIVLIDDIHSDLDKPTQSLIWALINEEKSRRTIILVTNSTALAETMADRLAIMANGELKCTGTRTFLKNMYGHGYRLTCVKGKNCNVTKLYTMLSSYMPHLAIESDIGLKVTFVLENKYEDQFTSLLDELEQNMEQLNVVSFRIRDTSMEEIFLRFGCEQNDQEGDGQMINNHSIVVEDYYAMLEDVGHKGKLTGRRLFVLHMWALLYKRWIVARRSWSLGIVDALVLTVALVCTFSATLLYGKNFKLLPLTFNLTSLHTIEAFAEIITQESKNVHGMYGFYTELLYWYDGHVHILNKDMNGKSHLLNNNEFSQNVNFRQMFGATFSEKMVTAWFNNIPLHTAAYSLNTVHNAVARQTFDEEATIDVTLWPMPFQTNLNTFTQSPLSLGSLLAINITFVVSFVWPSISMFLIRERASTMKKQQLLAGARLHTFWLCYILFDLMLLSVLVICVIICVAGYVHPHHDVLFYFYLSVTLGLLGLAVMLSTYLVSELIRDPLHGFVLICVWNSLGILLFNIVVSNDIGNLPDWFQYHIQYTSAEMVFKLFMIHEYKLYCSDPDVKFVSTKVLHCNSLPNCCTTYHYLMKDLGIAFEFSMMMLNILLLVIFLEATEFYTVLAYGFCRHRIPEECRIPEDTSSRPTLKDAPAVDASVITERHHIDQMKQSDREEYSLIIRSLGKRHKKRYIIEGLNLRIGKTECVSLNGYNTSGKTTLLKLLVHETRATCGRIWVGGYSMARQRVQCYRRLGYCPQNDTLPGEFTPMELMYIQALLQGHYRHTAKEVSEGLIRMMGLQSCCNLPIQFCTTGQWRRLHFALAILGSPAFICVDGVPAGIDPAGKRTIFTITAFMQSRGSSFLYTSLLPLDSERLCHRTPVLYDGQLWAIGCYKELSDNYRDGYQVEVRFKRKANPSVSLSRSTWNRIGQIPMSPHKKLSSFMELKFHGATLHDEQSDSMIFHLPLESTSFSHIFLSLRKDTFELNIEDFFITRNMVIGLHVYLFDRGSRRYTPTSISK</sequence>
<evidence type="ECO:0000256" key="4">
    <source>
        <dbReference type="ARBA" id="ARBA00022840"/>
    </source>
</evidence>
<dbReference type="GO" id="GO:0140359">
    <property type="term" value="F:ABC-type transporter activity"/>
    <property type="evidence" value="ECO:0007669"/>
    <property type="project" value="InterPro"/>
</dbReference>
<dbReference type="GO" id="GO:0005319">
    <property type="term" value="F:lipid transporter activity"/>
    <property type="evidence" value="ECO:0007669"/>
    <property type="project" value="TreeGrafter"/>
</dbReference>
<feature type="transmembrane region" description="Helical" evidence="8">
    <location>
        <begin position="466"/>
        <end position="487"/>
    </location>
</feature>
<feature type="transmembrane region" description="Helical" evidence="8">
    <location>
        <begin position="275"/>
        <end position="295"/>
    </location>
</feature>
<feature type="transmembrane region" description="Helical" evidence="8">
    <location>
        <begin position="912"/>
        <end position="936"/>
    </location>
</feature>
<dbReference type="InterPro" id="IPR013525">
    <property type="entry name" value="ABC2_TM"/>
</dbReference>
<dbReference type="Pfam" id="PF12698">
    <property type="entry name" value="ABC2_membrane_3"/>
    <property type="match status" value="2"/>
</dbReference>
<feature type="transmembrane region" description="Helical" evidence="8">
    <location>
        <begin position="28"/>
        <end position="49"/>
    </location>
</feature>
<accession>A0A6I8UHT4</accession>
<evidence type="ECO:0000313" key="10">
    <source>
        <dbReference type="Proteomes" id="UP000001819"/>
    </source>
</evidence>
<evidence type="ECO:0000256" key="5">
    <source>
        <dbReference type="ARBA" id="ARBA00022989"/>
    </source>
</evidence>
<evidence type="ECO:0000313" key="11">
    <source>
        <dbReference type="RefSeq" id="XP_001355735.4"/>
    </source>
</evidence>
<organism evidence="10 11">
    <name type="scientific">Drosophila pseudoobscura pseudoobscura</name>
    <name type="common">Fruit fly</name>
    <dbReference type="NCBI Taxonomy" id="46245"/>
    <lineage>
        <taxon>Eukaryota</taxon>
        <taxon>Metazoa</taxon>
        <taxon>Ecdysozoa</taxon>
        <taxon>Arthropoda</taxon>
        <taxon>Hexapoda</taxon>
        <taxon>Insecta</taxon>
        <taxon>Pterygota</taxon>
        <taxon>Neoptera</taxon>
        <taxon>Endopterygota</taxon>
        <taxon>Diptera</taxon>
        <taxon>Brachycera</taxon>
        <taxon>Muscomorpha</taxon>
        <taxon>Ephydroidea</taxon>
        <taxon>Drosophilidae</taxon>
        <taxon>Drosophila</taxon>
        <taxon>Sophophora</taxon>
    </lineage>
</organism>
<feature type="transmembrane region" description="Helical" evidence="8">
    <location>
        <begin position="1294"/>
        <end position="1315"/>
    </location>
</feature>
<keyword evidence="3" id="KW-0547">Nucleotide-binding</keyword>